<dbReference type="InterPro" id="IPR027417">
    <property type="entry name" value="P-loop_NTPase"/>
</dbReference>
<dbReference type="RefSeq" id="WP_379098993.1">
    <property type="nucleotide sequence ID" value="NZ_JBHUFP010000025.1"/>
</dbReference>
<evidence type="ECO:0000313" key="1">
    <source>
        <dbReference type="EMBL" id="MFD1806608.1"/>
    </source>
</evidence>
<evidence type="ECO:0000313" key="2">
    <source>
        <dbReference type="Proteomes" id="UP001597420"/>
    </source>
</evidence>
<name>A0ABW4NW42_9PAST</name>
<dbReference type="Gene3D" id="3.40.50.300">
    <property type="entry name" value="P-loop containing nucleotide triphosphate hydrolases"/>
    <property type="match status" value="1"/>
</dbReference>
<accession>A0ABW4NW42</accession>
<protein>
    <submittedName>
        <fullName evidence="1">Uncharacterized protein</fullName>
    </submittedName>
</protein>
<sequence length="72" mass="8393">MLKNRPHFEWTQKCLTQFIGYVPQVHHLFRFTVQQVVLMGRTAQFAWYSTPKKVDITIAEQCLATLGVAQLK</sequence>
<dbReference type="Proteomes" id="UP001597420">
    <property type="component" value="Unassembled WGS sequence"/>
</dbReference>
<gene>
    <name evidence="1" type="ORF">ACFSAV_09600</name>
</gene>
<proteinExistence type="predicted"/>
<keyword evidence="2" id="KW-1185">Reference proteome</keyword>
<reference evidence="2" key="1">
    <citation type="journal article" date="2019" name="Int. J. Syst. Evol. Microbiol.">
        <title>The Global Catalogue of Microorganisms (GCM) 10K type strain sequencing project: providing services to taxonomists for standard genome sequencing and annotation.</title>
        <authorList>
            <consortium name="The Broad Institute Genomics Platform"/>
            <consortium name="The Broad Institute Genome Sequencing Center for Infectious Disease"/>
            <person name="Wu L."/>
            <person name="Ma J."/>
        </authorList>
    </citation>
    <scope>NUCLEOTIDE SEQUENCE [LARGE SCALE GENOMIC DNA]</scope>
    <source>
        <strain evidence="2">CCM 7950</strain>
    </source>
</reference>
<dbReference type="EMBL" id="JBHUFP010000025">
    <property type="protein sequence ID" value="MFD1806608.1"/>
    <property type="molecule type" value="Genomic_DNA"/>
</dbReference>
<comment type="caution">
    <text evidence="1">The sequence shown here is derived from an EMBL/GenBank/DDBJ whole genome shotgun (WGS) entry which is preliminary data.</text>
</comment>
<organism evidence="1 2">
    <name type="scientific">Pasteurella oralis</name>
    <dbReference type="NCBI Taxonomy" id="1071947"/>
    <lineage>
        <taxon>Bacteria</taxon>
        <taxon>Pseudomonadati</taxon>
        <taxon>Pseudomonadota</taxon>
        <taxon>Gammaproteobacteria</taxon>
        <taxon>Pasteurellales</taxon>
        <taxon>Pasteurellaceae</taxon>
        <taxon>Pasteurella</taxon>
    </lineage>
</organism>